<evidence type="ECO:0000256" key="7">
    <source>
        <dbReference type="ARBA" id="ARBA00022842"/>
    </source>
</evidence>
<dbReference type="Gene3D" id="3.90.79.20">
    <property type="match status" value="1"/>
</dbReference>
<dbReference type="NCBIfam" id="NF001299">
    <property type="entry name" value="PRK00241.1"/>
    <property type="match status" value="1"/>
</dbReference>
<dbReference type="InterPro" id="IPR015375">
    <property type="entry name" value="NADH_PPase-like_N"/>
</dbReference>
<organism evidence="13 14">
    <name type="scientific">Frondihabitans cladoniiphilus</name>
    <dbReference type="NCBI Taxonomy" id="715785"/>
    <lineage>
        <taxon>Bacteria</taxon>
        <taxon>Bacillati</taxon>
        <taxon>Actinomycetota</taxon>
        <taxon>Actinomycetes</taxon>
        <taxon>Micrococcales</taxon>
        <taxon>Microbacteriaceae</taxon>
        <taxon>Frondihabitans</taxon>
    </lineage>
</organism>
<comment type="cofactor">
    <cofactor evidence="1">
        <name>Mg(2+)</name>
        <dbReference type="ChEBI" id="CHEBI:18420"/>
    </cofactor>
</comment>
<dbReference type="InterPro" id="IPR050241">
    <property type="entry name" value="NAD-cap_RNA_hydrolase_NudC"/>
</dbReference>
<comment type="caution">
    <text evidence="13">The sequence shown here is derived from an EMBL/GenBank/DDBJ whole genome shotgun (WGS) entry which is preliminary data.</text>
</comment>
<keyword evidence="6 10" id="KW-0378">Hydrolase</keyword>
<dbReference type="Pfam" id="PF09296">
    <property type="entry name" value="NUDIX-like"/>
    <property type="match status" value="1"/>
</dbReference>
<evidence type="ECO:0000256" key="9">
    <source>
        <dbReference type="ARBA" id="ARBA00023679"/>
    </source>
</evidence>
<dbReference type="PANTHER" id="PTHR42904">
    <property type="entry name" value="NUDIX HYDROLASE, NUDC SUBFAMILY"/>
    <property type="match status" value="1"/>
</dbReference>
<evidence type="ECO:0000259" key="12">
    <source>
        <dbReference type="PROSITE" id="PS51462"/>
    </source>
</evidence>
<sequence>MNMIGARMSTTPSTGRNDAQGRGSDESSFSAHLPLSRHEVDRDYLTRDRPDVFVELLADPATRILPVWKGRALLAPGASAPETDGFGATGSADGAKSSLALLAPSEVPGDALLIYLGRSLADDAPEPIGTPLVAAVLSDEQASAVADAEQWGNLRMFATDLSARDAGLATEAIAIANWHASHRFSPRTGRPLVSSKGGWVLVDSEDGHEIFPRTDPAIIVGVTDADDRLLLGSNALWEKNRFSLLAGFVEPGESLEQAVEREIFEESGVRVTNATYLGSQPWPFPASLMLGFRATVDVANPGSLEPDGAEIIDLRWFTRDELASAGDSVILPGRSSIARAIIEDWYGGEIDD</sequence>
<dbReference type="PROSITE" id="PS51462">
    <property type="entry name" value="NUDIX"/>
    <property type="match status" value="1"/>
</dbReference>
<keyword evidence="14" id="KW-1185">Reference proteome</keyword>
<dbReference type="InterPro" id="IPR020084">
    <property type="entry name" value="NUDIX_hydrolase_CS"/>
</dbReference>
<protein>
    <recommendedName>
        <fullName evidence="4">NAD(+) diphosphatase</fullName>
        <ecNumber evidence="4">3.6.1.22</ecNumber>
    </recommendedName>
</protein>
<evidence type="ECO:0000313" key="14">
    <source>
        <dbReference type="Proteomes" id="UP001501295"/>
    </source>
</evidence>
<dbReference type="Pfam" id="PF00293">
    <property type="entry name" value="NUDIX"/>
    <property type="match status" value="1"/>
</dbReference>
<dbReference type="CDD" id="cd03429">
    <property type="entry name" value="NUDIX_NADH_pyrophosphatase_Nudt13"/>
    <property type="match status" value="1"/>
</dbReference>
<keyword evidence="8" id="KW-0520">NAD</keyword>
<feature type="compositionally biased region" description="Polar residues" evidence="11">
    <location>
        <begin position="8"/>
        <end position="17"/>
    </location>
</feature>
<feature type="domain" description="Nudix hydrolase" evidence="12">
    <location>
        <begin position="212"/>
        <end position="343"/>
    </location>
</feature>
<evidence type="ECO:0000256" key="8">
    <source>
        <dbReference type="ARBA" id="ARBA00023027"/>
    </source>
</evidence>
<accession>A0ABP8VUR4</accession>
<comment type="similarity">
    <text evidence="3">Belongs to the Nudix hydrolase family. NudC subfamily.</text>
</comment>
<evidence type="ECO:0000256" key="1">
    <source>
        <dbReference type="ARBA" id="ARBA00001946"/>
    </source>
</evidence>
<dbReference type="InterPro" id="IPR015797">
    <property type="entry name" value="NUDIX_hydrolase-like_dom_sf"/>
</dbReference>
<evidence type="ECO:0000256" key="10">
    <source>
        <dbReference type="RuleBase" id="RU003476"/>
    </source>
</evidence>
<feature type="region of interest" description="Disordered" evidence="11">
    <location>
        <begin position="1"/>
        <end position="33"/>
    </location>
</feature>
<comment type="cofactor">
    <cofactor evidence="2">
        <name>Zn(2+)</name>
        <dbReference type="ChEBI" id="CHEBI:29105"/>
    </cofactor>
</comment>
<name>A0ABP8VUR4_9MICO</name>
<evidence type="ECO:0000256" key="5">
    <source>
        <dbReference type="ARBA" id="ARBA00022723"/>
    </source>
</evidence>
<dbReference type="PRINTS" id="PR00502">
    <property type="entry name" value="NUDIXFAMILY"/>
</dbReference>
<keyword evidence="5" id="KW-0479">Metal-binding</keyword>
<gene>
    <name evidence="13" type="primary">nudC</name>
    <name evidence="13" type="ORF">GCM10025780_12660</name>
</gene>
<dbReference type="SUPFAM" id="SSF55811">
    <property type="entry name" value="Nudix"/>
    <property type="match status" value="1"/>
</dbReference>
<proteinExistence type="inferred from homology"/>
<dbReference type="PANTHER" id="PTHR42904:SF6">
    <property type="entry name" value="NAD-CAPPED RNA HYDROLASE NUDT12"/>
    <property type="match status" value="1"/>
</dbReference>
<comment type="catalytic activity">
    <reaction evidence="9">
        <text>a 5'-end NAD(+)-phospho-ribonucleoside in mRNA + H2O = a 5'-end phospho-adenosine-phospho-ribonucleoside in mRNA + beta-nicotinamide D-ribonucleotide + 2 H(+)</text>
        <dbReference type="Rhea" id="RHEA:60876"/>
        <dbReference type="Rhea" id="RHEA-COMP:15698"/>
        <dbReference type="Rhea" id="RHEA-COMP:15719"/>
        <dbReference type="ChEBI" id="CHEBI:14649"/>
        <dbReference type="ChEBI" id="CHEBI:15377"/>
        <dbReference type="ChEBI" id="CHEBI:15378"/>
        <dbReference type="ChEBI" id="CHEBI:144029"/>
        <dbReference type="ChEBI" id="CHEBI:144051"/>
    </reaction>
    <physiologicalReaction direction="left-to-right" evidence="9">
        <dbReference type="Rhea" id="RHEA:60877"/>
    </physiologicalReaction>
</comment>
<evidence type="ECO:0000256" key="11">
    <source>
        <dbReference type="SAM" id="MobiDB-lite"/>
    </source>
</evidence>
<evidence type="ECO:0000256" key="6">
    <source>
        <dbReference type="ARBA" id="ARBA00022801"/>
    </source>
</evidence>
<dbReference type="InterPro" id="IPR049734">
    <property type="entry name" value="NudC-like_C"/>
</dbReference>
<evidence type="ECO:0000256" key="3">
    <source>
        <dbReference type="ARBA" id="ARBA00009595"/>
    </source>
</evidence>
<dbReference type="InterPro" id="IPR020476">
    <property type="entry name" value="Nudix_hydrolase"/>
</dbReference>
<dbReference type="EMBL" id="BAABLM010000002">
    <property type="protein sequence ID" value="GAA4670625.1"/>
    <property type="molecule type" value="Genomic_DNA"/>
</dbReference>
<reference evidence="14" key="1">
    <citation type="journal article" date="2019" name="Int. J. Syst. Evol. Microbiol.">
        <title>The Global Catalogue of Microorganisms (GCM) 10K type strain sequencing project: providing services to taxonomists for standard genome sequencing and annotation.</title>
        <authorList>
            <consortium name="The Broad Institute Genomics Platform"/>
            <consortium name="The Broad Institute Genome Sequencing Center for Infectious Disease"/>
            <person name="Wu L."/>
            <person name="Ma J."/>
        </authorList>
    </citation>
    <scope>NUCLEOTIDE SEQUENCE [LARGE SCALE GENOMIC DNA]</scope>
    <source>
        <strain evidence="14">JCM 18956</strain>
    </source>
</reference>
<evidence type="ECO:0000313" key="13">
    <source>
        <dbReference type="EMBL" id="GAA4670625.1"/>
    </source>
</evidence>
<dbReference type="Proteomes" id="UP001501295">
    <property type="component" value="Unassembled WGS sequence"/>
</dbReference>
<keyword evidence="7" id="KW-0460">Magnesium</keyword>
<dbReference type="EC" id="3.6.1.22" evidence="4"/>
<dbReference type="PROSITE" id="PS00893">
    <property type="entry name" value="NUDIX_BOX"/>
    <property type="match status" value="1"/>
</dbReference>
<dbReference type="InterPro" id="IPR000086">
    <property type="entry name" value="NUDIX_hydrolase_dom"/>
</dbReference>
<dbReference type="Gene3D" id="3.90.79.10">
    <property type="entry name" value="Nucleoside Triphosphate Pyrophosphohydrolase"/>
    <property type="match status" value="1"/>
</dbReference>
<evidence type="ECO:0000256" key="4">
    <source>
        <dbReference type="ARBA" id="ARBA00012381"/>
    </source>
</evidence>
<evidence type="ECO:0000256" key="2">
    <source>
        <dbReference type="ARBA" id="ARBA00001947"/>
    </source>
</evidence>